<dbReference type="PANTHER" id="PTHR11851:SF49">
    <property type="entry name" value="MITOCHONDRIAL-PROCESSING PEPTIDASE SUBUNIT ALPHA"/>
    <property type="match status" value="1"/>
</dbReference>
<dbReference type="InterPro" id="IPR050361">
    <property type="entry name" value="MPP/UQCRC_Complex"/>
</dbReference>
<dbReference type="Pfam" id="PF05193">
    <property type="entry name" value="Peptidase_M16_C"/>
    <property type="match status" value="1"/>
</dbReference>
<dbReference type="EMBL" id="CAUM01000080">
    <property type="protein sequence ID" value="CCV05881.1"/>
    <property type="molecule type" value="Genomic_DNA"/>
</dbReference>
<dbReference type="Proteomes" id="UP000012062">
    <property type="component" value="Unassembled WGS sequence"/>
</dbReference>
<dbReference type="Gene3D" id="3.30.830.10">
    <property type="entry name" value="Metalloenzyme, LuxS/M16 peptidase-like"/>
    <property type="match status" value="2"/>
</dbReference>
<evidence type="ECO:0000313" key="6">
    <source>
        <dbReference type="Proteomes" id="UP000012062"/>
    </source>
</evidence>
<dbReference type="Pfam" id="PF00675">
    <property type="entry name" value="Peptidase_M16"/>
    <property type="match status" value="1"/>
</dbReference>
<proteinExistence type="inferred from homology"/>
<keyword evidence="5" id="KW-0645">Protease</keyword>
<feature type="domain" description="Peptidase M16 N-terminal" evidence="3">
    <location>
        <begin position="116"/>
        <end position="261"/>
    </location>
</feature>
<keyword evidence="5" id="KW-0378">Hydrolase</keyword>
<comment type="similarity">
    <text evidence="1">Belongs to the peptidase M16 family.</text>
</comment>
<evidence type="ECO:0000256" key="2">
    <source>
        <dbReference type="ARBA" id="ARBA00023049"/>
    </source>
</evidence>
<dbReference type="GO" id="GO:0008237">
    <property type="term" value="F:metallopeptidase activity"/>
    <property type="evidence" value="ECO:0007669"/>
    <property type="project" value="UniProtKB-KW"/>
</dbReference>
<evidence type="ECO:0000259" key="4">
    <source>
        <dbReference type="Pfam" id="PF05193"/>
    </source>
</evidence>
<dbReference type="PANTHER" id="PTHR11851">
    <property type="entry name" value="METALLOPROTEASE"/>
    <property type="match status" value="1"/>
</dbReference>
<dbReference type="InterPro" id="IPR011249">
    <property type="entry name" value="Metalloenz_LuxS/M16"/>
</dbReference>
<dbReference type="SUPFAM" id="SSF63411">
    <property type="entry name" value="LuxS/MPP-like metallohydrolase"/>
    <property type="match status" value="2"/>
</dbReference>
<dbReference type="OrthoDB" id="9811314at2"/>
<sequence>MIPTQKNAAPPFADLLKTDIRAGPGSIVKARLDRRCPPIHLLPVGATGTQHLQIEGQLTSLRTLSIARSPQPKPPSAWLRGALFATALAFLTTAPTPAAANDIKAANFLLDNGMEVVVIPDHRAPIVTHMVWYKVGSADEPPGKSGIAHFFEHLMFKGTANHGAGELDRAVAEVGGSLNAFTSYDYTAFYERVAPSAVEQMMSFEADRMRNLTLTDDVINTERDVVREERRLRVDNNPEALLDEEVVTTLWQSQPYRIPVIGWMHEIEKLDRNDAVAFYDNYGPNNAVLVVAGDIEPEAVKALAEKTYGKVPCGPDLPPRERPSEPVQNTRRTLTLSDGRVSVPIFSRYWVVPSYRTAEPGEAEALDLLARILAGGNRSRLYQELVVKQGIAAAADADFEGTMLDAGKFSIRGWPRGDAELADVEAAVDAEIARIARNGITSDELEKTKNRYIRSFLFAHDEQDSVAGMYGATLATGGNGKDVEEWPDRIRKVTADQVKAVAARYLVSDHSTTGYLLPKEN</sequence>
<reference evidence="5 6" key="1">
    <citation type="submission" date="2013-02" db="EMBL/GenBank/DDBJ databases">
        <authorList>
            <person name="Genoscope - CEA"/>
        </authorList>
    </citation>
    <scope>NUCLEOTIDE SEQUENCE [LARGE SCALE GENOMIC DNA]</scope>
    <source>
        <strain evidence="5 6">STM 2683</strain>
    </source>
</reference>
<dbReference type="InterPro" id="IPR007863">
    <property type="entry name" value="Peptidase_M16_C"/>
</dbReference>
<dbReference type="EC" id="3.4.24.-" evidence="5"/>
<feature type="domain" description="Peptidase M16 C-terminal" evidence="4">
    <location>
        <begin position="269"/>
        <end position="451"/>
    </location>
</feature>
<dbReference type="InterPro" id="IPR011765">
    <property type="entry name" value="Pept_M16_N"/>
</dbReference>
<gene>
    <name evidence="5" type="ORF">MESS2_1700008</name>
</gene>
<dbReference type="RefSeq" id="WP_008874824.1">
    <property type="nucleotide sequence ID" value="NZ_CAUM01000080.1"/>
</dbReference>
<dbReference type="GO" id="GO:0006508">
    <property type="term" value="P:proteolysis"/>
    <property type="evidence" value="ECO:0007669"/>
    <property type="project" value="UniProtKB-KW"/>
</dbReference>
<organism evidence="5 6">
    <name type="scientific">Mesorhizobium metallidurans STM 2683</name>
    <dbReference type="NCBI Taxonomy" id="1297569"/>
    <lineage>
        <taxon>Bacteria</taxon>
        <taxon>Pseudomonadati</taxon>
        <taxon>Pseudomonadota</taxon>
        <taxon>Alphaproteobacteria</taxon>
        <taxon>Hyphomicrobiales</taxon>
        <taxon>Phyllobacteriaceae</taxon>
        <taxon>Mesorhizobium</taxon>
    </lineage>
</organism>
<dbReference type="GO" id="GO:0046872">
    <property type="term" value="F:metal ion binding"/>
    <property type="evidence" value="ECO:0007669"/>
    <property type="project" value="InterPro"/>
</dbReference>
<protein>
    <submittedName>
        <fullName evidence="5">Uncharacterized zinc protease y4wA</fullName>
        <ecNumber evidence="5">3.4.24.-</ecNumber>
    </submittedName>
</protein>
<dbReference type="STRING" id="1297569.MESS2_1700008"/>
<evidence type="ECO:0000313" key="5">
    <source>
        <dbReference type="EMBL" id="CCV05881.1"/>
    </source>
</evidence>
<comment type="caution">
    <text evidence="5">The sequence shown here is derived from an EMBL/GenBank/DDBJ whole genome shotgun (WGS) entry which is preliminary data.</text>
</comment>
<keyword evidence="2" id="KW-0482">Metalloprotease</keyword>
<evidence type="ECO:0000259" key="3">
    <source>
        <dbReference type="Pfam" id="PF00675"/>
    </source>
</evidence>
<accession>M5F272</accession>
<evidence type="ECO:0000256" key="1">
    <source>
        <dbReference type="ARBA" id="ARBA00007261"/>
    </source>
</evidence>
<name>M5F272_9HYPH</name>
<dbReference type="AlphaFoldDB" id="M5F272"/>
<keyword evidence="6" id="KW-1185">Reference proteome</keyword>
<dbReference type="eggNOG" id="COG0612">
    <property type="taxonomic scope" value="Bacteria"/>
</dbReference>